<gene>
    <name evidence="11" type="ORF">SEMRO_1677_G290600.1</name>
</gene>
<dbReference type="OrthoDB" id="46480at2759"/>
<sequence>MTTNNAASCRRGKTPTESTSAANQQQTVSPAASTKRASGTHRATGSRLWVMGMLALSYPTAKFADWVLSPLSSDARSLAFSEEFLAKTMPVQFGGLYGTEQEDRESDITRNMHPQRHAQSHKRSTTAVSVSMSATNSSSNAKTACLTTTCMQTQGQALARAFPDRTDQSQWCKDTKAERPNKEGLILVKVPKAASSTSAGVALRIANRHKCQALQWQHKPGTTYAHRDQQNSFLFTSIRDPASRVLSYLFFIEISIDGGEYSDEWILDRLKHFSGRYGSIQDGQGGFTMQFAALEEIPHFSAWSPKDRIRVKNPEDIQERVQRMVQQDYDFMLVVERMDESLVALSLLLGIDVADVLVTSSKVAGSYFYDPPRHQCVSLTKSFASPAVKEYLESDDWKAQNYGDYLLHAAANRSLDLTIERLGRQRFDVAMERYRLLQKREKEQCAPHVQFPCSKSGQPQPKRARQECYQRDFGCGYKCIDEIVAEIETSEARREAV</sequence>
<evidence type="ECO:0000256" key="2">
    <source>
        <dbReference type="ARBA" id="ARBA00008124"/>
    </source>
</evidence>
<feature type="compositionally biased region" description="Polar residues" evidence="10">
    <location>
        <begin position="15"/>
        <end position="43"/>
    </location>
</feature>
<comment type="caution">
    <text evidence="11">The sequence shown here is derived from an EMBL/GenBank/DDBJ whole genome shotgun (WGS) entry which is preliminary data.</text>
</comment>
<keyword evidence="3" id="KW-0808">Transferase</keyword>
<evidence type="ECO:0000256" key="3">
    <source>
        <dbReference type="ARBA" id="ARBA00022679"/>
    </source>
</evidence>
<protein>
    <submittedName>
        <fullName evidence="11">Uncharacterized protein</fullName>
    </submittedName>
</protein>
<keyword evidence="4" id="KW-0812">Transmembrane</keyword>
<keyword evidence="9" id="KW-0325">Glycoprotein</keyword>
<evidence type="ECO:0000256" key="6">
    <source>
        <dbReference type="ARBA" id="ARBA00022989"/>
    </source>
</evidence>
<accession>A0A9N8ETW2</accession>
<organism evidence="11 12">
    <name type="scientific">Seminavis robusta</name>
    <dbReference type="NCBI Taxonomy" id="568900"/>
    <lineage>
        <taxon>Eukaryota</taxon>
        <taxon>Sar</taxon>
        <taxon>Stramenopiles</taxon>
        <taxon>Ochrophyta</taxon>
        <taxon>Bacillariophyta</taxon>
        <taxon>Bacillariophyceae</taxon>
        <taxon>Bacillariophycidae</taxon>
        <taxon>Naviculales</taxon>
        <taxon>Naviculaceae</taxon>
        <taxon>Seminavis</taxon>
    </lineage>
</organism>
<evidence type="ECO:0000313" key="11">
    <source>
        <dbReference type="EMBL" id="CAB9525451.1"/>
    </source>
</evidence>
<evidence type="ECO:0000256" key="5">
    <source>
        <dbReference type="ARBA" id="ARBA00022968"/>
    </source>
</evidence>
<dbReference type="GO" id="GO:0001733">
    <property type="term" value="F:galactosylceramide sulfotransferase activity"/>
    <property type="evidence" value="ECO:0007669"/>
    <property type="project" value="InterPro"/>
</dbReference>
<evidence type="ECO:0000256" key="4">
    <source>
        <dbReference type="ARBA" id="ARBA00022692"/>
    </source>
</evidence>
<keyword evidence="8" id="KW-0472">Membrane</keyword>
<evidence type="ECO:0000256" key="8">
    <source>
        <dbReference type="ARBA" id="ARBA00023136"/>
    </source>
</evidence>
<dbReference type="PANTHER" id="PTHR14647">
    <property type="entry name" value="GALACTOSE-3-O-SULFOTRANSFERASE"/>
    <property type="match status" value="1"/>
</dbReference>
<dbReference type="Gene3D" id="3.40.50.300">
    <property type="entry name" value="P-loop containing nucleotide triphosphate hydrolases"/>
    <property type="match status" value="1"/>
</dbReference>
<keyword evidence="6" id="KW-1133">Transmembrane helix</keyword>
<evidence type="ECO:0000256" key="7">
    <source>
        <dbReference type="ARBA" id="ARBA00023034"/>
    </source>
</evidence>
<evidence type="ECO:0000256" key="9">
    <source>
        <dbReference type="ARBA" id="ARBA00023180"/>
    </source>
</evidence>
<dbReference type="PANTHER" id="PTHR14647:SF87">
    <property type="entry name" value="PUTATIVE-RELATED"/>
    <property type="match status" value="1"/>
</dbReference>
<dbReference type="GO" id="GO:0009247">
    <property type="term" value="P:glycolipid biosynthetic process"/>
    <property type="evidence" value="ECO:0007669"/>
    <property type="project" value="InterPro"/>
</dbReference>
<evidence type="ECO:0000313" key="12">
    <source>
        <dbReference type="Proteomes" id="UP001153069"/>
    </source>
</evidence>
<comment type="similarity">
    <text evidence="2">Belongs to the galactose-3-O-sulfotransferase family.</text>
</comment>
<proteinExistence type="inferred from homology"/>
<keyword evidence="7" id="KW-0333">Golgi apparatus</keyword>
<evidence type="ECO:0000256" key="1">
    <source>
        <dbReference type="ARBA" id="ARBA00004323"/>
    </source>
</evidence>
<reference evidence="11" key="1">
    <citation type="submission" date="2020-06" db="EMBL/GenBank/DDBJ databases">
        <authorList>
            <consortium name="Plant Systems Biology data submission"/>
        </authorList>
    </citation>
    <scope>NUCLEOTIDE SEQUENCE</scope>
    <source>
        <strain evidence="11">D6</strain>
    </source>
</reference>
<keyword evidence="5" id="KW-0735">Signal-anchor</keyword>
<keyword evidence="12" id="KW-1185">Reference proteome</keyword>
<dbReference type="InterPro" id="IPR027417">
    <property type="entry name" value="P-loop_NTPase"/>
</dbReference>
<comment type="subcellular location">
    <subcellularLocation>
        <location evidence="1">Golgi apparatus membrane</location>
        <topology evidence="1">Single-pass type II membrane protein</topology>
    </subcellularLocation>
</comment>
<dbReference type="Proteomes" id="UP001153069">
    <property type="component" value="Unassembled WGS sequence"/>
</dbReference>
<dbReference type="GO" id="GO:0000139">
    <property type="term" value="C:Golgi membrane"/>
    <property type="evidence" value="ECO:0007669"/>
    <property type="project" value="UniProtKB-SubCell"/>
</dbReference>
<name>A0A9N8ETW2_9STRA</name>
<dbReference type="EMBL" id="CAICTM010001675">
    <property type="protein sequence ID" value="CAB9525451.1"/>
    <property type="molecule type" value="Genomic_DNA"/>
</dbReference>
<dbReference type="AlphaFoldDB" id="A0A9N8ETW2"/>
<dbReference type="InterPro" id="IPR009729">
    <property type="entry name" value="Gal-3-0_sulfotransfrase"/>
</dbReference>
<evidence type="ECO:0000256" key="10">
    <source>
        <dbReference type="SAM" id="MobiDB-lite"/>
    </source>
</evidence>
<feature type="region of interest" description="Disordered" evidence="10">
    <location>
        <begin position="1"/>
        <end position="43"/>
    </location>
</feature>